<dbReference type="SUPFAM" id="SSF52058">
    <property type="entry name" value="L domain-like"/>
    <property type="match status" value="2"/>
</dbReference>
<dbReference type="FunFam" id="3.30.200.20:FF:000454">
    <property type="entry name" value="Leucine-rich repeat receptor-like tyrosine-protein kinase PXC3"/>
    <property type="match status" value="1"/>
</dbReference>
<dbReference type="FunFam" id="3.80.10.10:FF:000041">
    <property type="entry name" value="LRR receptor-like serine/threonine-protein kinase ERECTA"/>
    <property type="match status" value="1"/>
</dbReference>
<evidence type="ECO:0000256" key="7">
    <source>
        <dbReference type="ARBA" id="ARBA00022741"/>
    </source>
</evidence>
<evidence type="ECO:0000256" key="2">
    <source>
        <dbReference type="ARBA" id="ARBA00022614"/>
    </source>
</evidence>
<keyword evidence="5 14" id="KW-0732">Signal</keyword>
<keyword evidence="16" id="KW-0723">Serine/threonine-protein kinase</keyword>
<dbReference type="PRINTS" id="PR00019">
    <property type="entry name" value="LEURICHRPT"/>
</dbReference>
<dbReference type="GO" id="GO:0033612">
    <property type="term" value="F:receptor serine/threonine kinase binding"/>
    <property type="evidence" value="ECO:0007669"/>
    <property type="project" value="TreeGrafter"/>
</dbReference>
<dbReference type="SUPFAM" id="SSF56112">
    <property type="entry name" value="Protein kinase-like (PK-like)"/>
    <property type="match status" value="1"/>
</dbReference>
<evidence type="ECO:0000256" key="5">
    <source>
        <dbReference type="ARBA" id="ARBA00022729"/>
    </source>
</evidence>
<dbReference type="GO" id="GO:0006952">
    <property type="term" value="P:defense response"/>
    <property type="evidence" value="ECO:0007669"/>
    <property type="project" value="UniProtKB-ARBA"/>
</dbReference>
<accession>A0A2G9I164</accession>
<evidence type="ECO:0000256" key="1">
    <source>
        <dbReference type="ARBA" id="ARBA00004479"/>
    </source>
</evidence>
<feature type="chain" id="PRO_5013762370" evidence="14">
    <location>
        <begin position="24"/>
        <end position="948"/>
    </location>
</feature>
<dbReference type="InterPro" id="IPR032675">
    <property type="entry name" value="LRR_dom_sf"/>
</dbReference>
<feature type="signal peptide" evidence="14">
    <location>
        <begin position="1"/>
        <end position="23"/>
    </location>
</feature>
<keyword evidence="3 16" id="KW-0808">Transferase</keyword>
<dbReference type="GO" id="GO:0051707">
    <property type="term" value="P:response to other organism"/>
    <property type="evidence" value="ECO:0007669"/>
    <property type="project" value="UniProtKB-ARBA"/>
</dbReference>
<evidence type="ECO:0000256" key="13">
    <source>
        <dbReference type="SAM" id="Phobius"/>
    </source>
</evidence>
<feature type="domain" description="Protein kinase" evidence="15">
    <location>
        <begin position="672"/>
        <end position="948"/>
    </location>
</feature>
<dbReference type="InterPro" id="IPR003591">
    <property type="entry name" value="Leu-rich_rpt_typical-subtyp"/>
</dbReference>
<dbReference type="EC" id="2.7.10.1" evidence="16"/>
<dbReference type="GO" id="GO:0004714">
    <property type="term" value="F:transmembrane receptor protein tyrosine kinase activity"/>
    <property type="evidence" value="ECO:0007669"/>
    <property type="project" value="UniProtKB-EC"/>
</dbReference>
<keyword evidence="6" id="KW-0677">Repeat</keyword>
<dbReference type="Gene3D" id="1.10.510.10">
    <property type="entry name" value="Transferase(Phosphotransferase) domain 1"/>
    <property type="match status" value="1"/>
</dbReference>
<dbReference type="STRING" id="429701.A0A2G9I164"/>
<gene>
    <name evidence="16" type="ORF">CDL12_03925</name>
</gene>
<dbReference type="Pfam" id="PF00560">
    <property type="entry name" value="LRR_1"/>
    <property type="match status" value="8"/>
</dbReference>
<dbReference type="Pfam" id="PF13855">
    <property type="entry name" value="LRR_8"/>
    <property type="match status" value="2"/>
</dbReference>
<evidence type="ECO:0000256" key="6">
    <source>
        <dbReference type="ARBA" id="ARBA00022737"/>
    </source>
</evidence>
<protein>
    <submittedName>
        <fullName evidence="16">Serine/threonine protein kinase</fullName>
        <ecNumber evidence="16">2.7.10.1</ecNumber>
    </submittedName>
</protein>
<dbReference type="SMART" id="SM00369">
    <property type="entry name" value="LRR_TYP"/>
    <property type="match status" value="10"/>
</dbReference>
<dbReference type="InterPro" id="IPR013210">
    <property type="entry name" value="LRR_N_plant-typ"/>
</dbReference>
<evidence type="ECO:0000256" key="14">
    <source>
        <dbReference type="SAM" id="SignalP"/>
    </source>
</evidence>
<dbReference type="AlphaFoldDB" id="A0A2G9I164"/>
<dbReference type="Pfam" id="PF00069">
    <property type="entry name" value="Pkinase"/>
    <property type="match status" value="1"/>
</dbReference>
<dbReference type="InterPro" id="IPR000719">
    <property type="entry name" value="Prot_kinase_dom"/>
</dbReference>
<comment type="subcellular location">
    <subcellularLocation>
        <location evidence="1">Membrane</location>
        <topology evidence="1">Single-pass type I membrane protein</topology>
    </subcellularLocation>
</comment>
<evidence type="ECO:0000256" key="10">
    <source>
        <dbReference type="ARBA" id="ARBA00023136"/>
    </source>
</evidence>
<evidence type="ECO:0000313" key="16">
    <source>
        <dbReference type="EMBL" id="PIN23340.1"/>
    </source>
</evidence>
<dbReference type="InterPro" id="IPR050647">
    <property type="entry name" value="Plant_LRR-RLKs"/>
</dbReference>
<name>A0A2G9I164_9LAMI</name>
<keyword evidence="12" id="KW-0325">Glycoprotein</keyword>
<dbReference type="FunFam" id="3.80.10.10:FF:000512">
    <property type="entry name" value="Leucine-rich repeat receptor-like serine/threonine-protein kinase BAM3"/>
    <property type="match status" value="1"/>
</dbReference>
<dbReference type="Pfam" id="PF08263">
    <property type="entry name" value="LRRNT_2"/>
    <property type="match status" value="1"/>
</dbReference>
<dbReference type="GO" id="GO:0016020">
    <property type="term" value="C:membrane"/>
    <property type="evidence" value="ECO:0007669"/>
    <property type="project" value="UniProtKB-SubCell"/>
</dbReference>
<dbReference type="Gene3D" id="3.30.200.20">
    <property type="entry name" value="Phosphorylase Kinase, domain 1"/>
    <property type="match status" value="1"/>
</dbReference>
<dbReference type="Gene3D" id="3.80.10.10">
    <property type="entry name" value="Ribonuclease Inhibitor"/>
    <property type="match status" value="3"/>
</dbReference>
<evidence type="ECO:0000256" key="9">
    <source>
        <dbReference type="ARBA" id="ARBA00022989"/>
    </source>
</evidence>
<dbReference type="GO" id="GO:0004674">
    <property type="term" value="F:protein serine/threonine kinase activity"/>
    <property type="evidence" value="ECO:0007669"/>
    <property type="project" value="UniProtKB-KW"/>
</dbReference>
<feature type="transmembrane region" description="Helical" evidence="13">
    <location>
        <begin position="606"/>
        <end position="627"/>
    </location>
</feature>
<keyword evidence="8" id="KW-0067">ATP-binding</keyword>
<dbReference type="PANTHER" id="PTHR48056">
    <property type="entry name" value="LRR RECEPTOR-LIKE SERINE/THREONINE-PROTEIN KINASE-RELATED"/>
    <property type="match status" value="1"/>
</dbReference>
<evidence type="ECO:0000256" key="4">
    <source>
        <dbReference type="ARBA" id="ARBA00022692"/>
    </source>
</evidence>
<organism evidence="16 17">
    <name type="scientific">Handroanthus impetiginosus</name>
    <dbReference type="NCBI Taxonomy" id="429701"/>
    <lineage>
        <taxon>Eukaryota</taxon>
        <taxon>Viridiplantae</taxon>
        <taxon>Streptophyta</taxon>
        <taxon>Embryophyta</taxon>
        <taxon>Tracheophyta</taxon>
        <taxon>Spermatophyta</taxon>
        <taxon>Magnoliopsida</taxon>
        <taxon>eudicotyledons</taxon>
        <taxon>Gunneridae</taxon>
        <taxon>Pentapetalae</taxon>
        <taxon>asterids</taxon>
        <taxon>lamiids</taxon>
        <taxon>Lamiales</taxon>
        <taxon>Bignoniaceae</taxon>
        <taxon>Crescentiina</taxon>
        <taxon>Tabebuia alliance</taxon>
        <taxon>Handroanthus</taxon>
    </lineage>
</organism>
<evidence type="ECO:0000256" key="3">
    <source>
        <dbReference type="ARBA" id="ARBA00022679"/>
    </source>
</evidence>
<evidence type="ECO:0000256" key="12">
    <source>
        <dbReference type="ARBA" id="ARBA00023180"/>
    </source>
</evidence>
<evidence type="ECO:0000256" key="11">
    <source>
        <dbReference type="ARBA" id="ARBA00023170"/>
    </source>
</evidence>
<reference evidence="17" key="1">
    <citation type="journal article" date="2018" name="Gigascience">
        <title>Genome assembly of the Pink Ipe (Handroanthus impetiginosus, Bignoniaceae), a highly valued, ecologically keystone Neotropical timber forest tree.</title>
        <authorList>
            <person name="Silva-Junior O.B."/>
            <person name="Grattapaglia D."/>
            <person name="Novaes E."/>
            <person name="Collevatti R.G."/>
        </authorList>
    </citation>
    <scope>NUCLEOTIDE SEQUENCE [LARGE SCALE GENOMIC DNA]</scope>
    <source>
        <strain evidence="17">cv. UFG-1</strain>
    </source>
</reference>
<dbReference type="GO" id="GO:0005524">
    <property type="term" value="F:ATP binding"/>
    <property type="evidence" value="ECO:0007669"/>
    <property type="project" value="UniProtKB-KW"/>
</dbReference>
<comment type="caution">
    <text evidence="16">The sequence shown here is derived from an EMBL/GenBank/DDBJ whole genome shotgun (WGS) entry which is preliminary data.</text>
</comment>
<dbReference type="FunFam" id="3.80.10.10:FF:000095">
    <property type="entry name" value="LRR receptor-like serine/threonine-protein kinase GSO1"/>
    <property type="match status" value="1"/>
</dbReference>
<evidence type="ECO:0000313" key="17">
    <source>
        <dbReference type="Proteomes" id="UP000231279"/>
    </source>
</evidence>
<keyword evidence="9 13" id="KW-1133">Transmembrane helix</keyword>
<keyword evidence="4 13" id="KW-0812">Transmembrane</keyword>
<keyword evidence="17" id="KW-1185">Reference proteome</keyword>
<keyword evidence="10 13" id="KW-0472">Membrane</keyword>
<dbReference type="PANTHER" id="PTHR48056:SF17">
    <property type="entry name" value="LEUCINE-RICH REPEAT RECEPTOR PROTEIN KINASE EMS1"/>
    <property type="match status" value="1"/>
</dbReference>
<keyword evidence="2" id="KW-0433">Leucine-rich repeat</keyword>
<evidence type="ECO:0000256" key="8">
    <source>
        <dbReference type="ARBA" id="ARBA00022840"/>
    </source>
</evidence>
<dbReference type="PROSITE" id="PS51450">
    <property type="entry name" value="LRR"/>
    <property type="match status" value="2"/>
</dbReference>
<dbReference type="EMBL" id="NKXS01000585">
    <property type="protein sequence ID" value="PIN23340.1"/>
    <property type="molecule type" value="Genomic_DNA"/>
</dbReference>
<keyword evidence="16" id="KW-0418">Kinase</keyword>
<keyword evidence="7" id="KW-0547">Nucleotide-binding</keyword>
<dbReference type="Proteomes" id="UP000231279">
    <property type="component" value="Unassembled WGS sequence"/>
</dbReference>
<keyword evidence="11" id="KW-0675">Receptor</keyword>
<proteinExistence type="predicted"/>
<dbReference type="FunFam" id="1.10.510.10:FF:000388">
    <property type="entry name" value="Leucine-rich repeat receptor-like tyrosine-protein kinase PXC3"/>
    <property type="match status" value="1"/>
</dbReference>
<dbReference type="InterPro" id="IPR001611">
    <property type="entry name" value="Leu-rich_rpt"/>
</dbReference>
<dbReference type="InterPro" id="IPR011009">
    <property type="entry name" value="Kinase-like_dom_sf"/>
</dbReference>
<evidence type="ECO:0000259" key="15">
    <source>
        <dbReference type="PROSITE" id="PS50011"/>
    </source>
</evidence>
<dbReference type="OrthoDB" id="4062651at2759"/>
<sequence length="948" mass="104420">MRSFVCMASKLFMLLIYLQLASSQLSSDQVSTMSRVYEIFQNNTGYTFAWSNFDKGSNTCSWRGVECNSPHNSSITNLSFRLFSISTSEFLPILCEISTLESLDVSNNRLSSIPVEFFTVCREISALKLLNFSGNKLDGFLPAFTGFRTLEVLDFSYNSLAGEISSRFDDLDSLRSLNLSRNQFKGKLPLNLGKLNFLEELQLSFNSFTGEIPVEITKYTNLSLIDLSFNKLVGSIPIELSELTRLETLVLSENHLNGEIPQSFSRVKKLVRFAANQNNFTGTLPTRITSFLESLDLGFNKLGGTIPPDLLSGPNLQSLDLSNNNLEGSVPASISTRMFRLRLGGNSLNGTLPSAWFGNLQELMYLDMENNGLTGPIPPELRLCNKLALLNLAQNKFSGRLPRELGNLTNLQVLNLQSNNFVGEIPPEIMWLNKLQKLNISRNLLVGSIPSSISSLKDLTNLDLQGNNLSGAIPGSISNLTSLIELQLGKNQLIGEVPPMPRSLQIALNLSYNLLSGNIPVTLSRLRGLEVLDLSNNGFSGKIPDFLTEMTSLTLVVLSNNKLSGVVPTFGNYVVVETEGNMLLTYPPPNPTPEPQRKKKPLASDIIIAVATASVVFGFLIIVGIYVSRRYYKRINAENLHSVEEIIHGNLLTPNSIHRTSIDFRKAMEAVAEPSNITLKTRFSTYYKAVMPSGATYFVKKLNWSDKIFQLGSHDRFAEELQVLGKLCTSNVMIPLAYVLTANSAYLFYDFASKGTLFDILQLHRRLGNTLDWASRYSIAIGVSQGLAFLHDSGPILLLDLSTKSIFLKSLNEPRVGDIELCKVIDPSKSTGSLSTLAGSVGYVPPEYAYTMRVTAAGNVYSFGVILLELVTGKPAVSGGTELAKWALSNTTQHNKWDQILDSSVSKTSIAVRNQMLAVLKVALTCVSVSTETRPKMKSVLRMLLNAS</sequence>
<dbReference type="PROSITE" id="PS50011">
    <property type="entry name" value="PROTEIN_KINASE_DOM"/>
    <property type="match status" value="1"/>
</dbReference>